<gene>
    <name evidence="2" type="ORF">E2C01_093317</name>
</gene>
<name>A0A5B7JMF1_PORTR</name>
<feature type="region of interest" description="Disordered" evidence="1">
    <location>
        <begin position="1"/>
        <end position="76"/>
    </location>
</feature>
<organism evidence="2 3">
    <name type="scientific">Portunus trituberculatus</name>
    <name type="common">Swimming crab</name>
    <name type="synonym">Neptunus trituberculatus</name>
    <dbReference type="NCBI Taxonomy" id="210409"/>
    <lineage>
        <taxon>Eukaryota</taxon>
        <taxon>Metazoa</taxon>
        <taxon>Ecdysozoa</taxon>
        <taxon>Arthropoda</taxon>
        <taxon>Crustacea</taxon>
        <taxon>Multicrustacea</taxon>
        <taxon>Malacostraca</taxon>
        <taxon>Eumalacostraca</taxon>
        <taxon>Eucarida</taxon>
        <taxon>Decapoda</taxon>
        <taxon>Pleocyemata</taxon>
        <taxon>Brachyura</taxon>
        <taxon>Eubrachyura</taxon>
        <taxon>Portunoidea</taxon>
        <taxon>Portunidae</taxon>
        <taxon>Portuninae</taxon>
        <taxon>Portunus</taxon>
    </lineage>
</organism>
<reference evidence="2 3" key="1">
    <citation type="submission" date="2019-05" db="EMBL/GenBank/DDBJ databases">
        <title>Another draft genome of Portunus trituberculatus and its Hox gene families provides insights of decapod evolution.</title>
        <authorList>
            <person name="Jeong J.-H."/>
            <person name="Song I."/>
            <person name="Kim S."/>
            <person name="Choi T."/>
            <person name="Kim D."/>
            <person name="Ryu S."/>
            <person name="Kim W."/>
        </authorList>
    </citation>
    <scope>NUCLEOTIDE SEQUENCE [LARGE SCALE GENOMIC DNA]</scope>
    <source>
        <tissue evidence="2">Muscle</tissue>
    </source>
</reference>
<comment type="caution">
    <text evidence="2">The sequence shown here is derived from an EMBL/GenBank/DDBJ whole genome shotgun (WGS) entry which is preliminary data.</text>
</comment>
<accession>A0A5B7JMF1</accession>
<keyword evidence="3" id="KW-1185">Reference proteome</keyword>
<sequence>MAPLHFRVSPSPFLLHPTARRDGHLAPSPHTTTPSPPRSPSHGVRESAQPAASGPLGGCGKRVGAASSTRVAPIAP</sequence>
<evidence type="ECO:0000256" key="1">
    <source>
        <dbReference type="SAM" id="MobiDB-lite"/>
    </source>
</evidence>
<dbReference type="Proteomes" id="UP000324222">
    <property type="component" value="Unassembled WGS sequence"/>
</dbReference>
<proteinExistence type="predicted"/>
<evidence type="ECO:0000313" key="3">
    <source>
        <dbReference type="Proteomes" id="UP000324222"/>
    </source>
</evidence>
<dbReference type="EMBL" id="VSRR010112236">
    <property type="protein sequence ID" value="MPC97970.1"/>
    <property type="molecule type" value="Genomic_DNA"/>
</dbReference>
<protein>
    <submittedName>
        <fullName evidence="2">Uncharacterized protein</fullName>
    </submittedName>
</protein>
<dbReference type="AlphaFoldDB" id="A0A5B7JMF1"/>
<evidence type="ECO:0000313" key="2">
    <source>
        <dbReference type="EMBL" id="MPC97970.1"/>
    </source>
</evidence>